<dbReference type="SMART" id="SM00174">
    <property type="entry name" value="RHO"/>
    <property type="match status" value="1"/>
</dbReference>
<dbReference type="SMART" id="SM00176">
    <property type="entry name" value="RAN"/>
    <property type="match status" value="1"/>
</dbReference>
<proteinExistence type="predicted"/>
<dbReference type="InterPro" id="IPR001806">
    <property type="entry name" value="Small_GTPase"/>
</dbReference>
<name>A0A9Q9C2F0_ENCHE</name>
<gene>
    <name evidence="5" type="ORF">GPU96_03g05600</name>
    <name evidence="6" type="ORF">PFJ87_03g01550</name>
</gene>
<organism evidence="5 7">
    <name type="scientific">Encephalitozoon hellem</name>
    <name type="common">Microsporidian parasite</name>
    <dbReference type="NCBI Taxonomy" id="27973"/>
    <lineage>
        <taxon>Eukaryota</taxon>
        <taxon>Fungi</taxon>
        <taxon>Fungi incertae sedis</taxon>
        <taxon>Microsporidia</taxon>
        <taxon>Unikaryonidae</taxon>
        <taxon>Encephalitozoon</taxon>
    </lineage>
</organism>
<dbReference type="EMBL" id="CP119064">
    <property type="protein sequence ID" value="WEL38295.1"/>
    <property type="molecule type" value="Genomic_DNA"/>
</dbReference>
<dbReference type="PANTHER" id="PTHR47977">
    <property type="entry name" value="RAS-RELATED PROTEIN RAB"/>
    <property type="match status" value="1"/>
</dbReference>
<dbReference type="PROSITE" id="PS51419">
    <property type="entry name" value="RAB"/>
    <property type="match status" value="1"/>
</dbReference>
<dbReference type="InterPro" id="IPR027417">
    <property type="entry name" value="P-loop_NTPase"/>
</dbReference>
<dbReference type="SUPFAM" id="SSF52540">
    <property type="entry name" value="P-loop containing nucleoside triphosphate hydrolases"/>
    <property type="match status" value="1"/>
</dbReference>
<evidence type="ECO:0000313" key="6">
    <source>
        <dbReference type="EMBL" id="WEL38295.1"/>
    </source>
</evidence>
<dbReference type="OrthoDB" id="9989112at2759"/>
<dbReference type="SMART" id="SM00173">
    <property type="entry name" value="RAS"/>
    <property type="match status" value="1"/>
</dbReference>
<accession>A0A9Q9C2F0</accession>
<evidence type="ECO:0000313" key="8">
    <source>
        <dbReference type="Proteomes" id="UP001217963"/>
    </source>
</evidence>
<keyword evidence="2" id="KW-0547">Nucleotide-binding</keyword>
<dbReference type="EMBL" id="CP075149">
    <property type="protein sequence ID" value="UTX42836.1"/>
    <property type="molecule type" value="Genomic_DNA"/>
</dbReference>
<dbReference type="GO" id="GO:0005525">
    <property type="term" value="F:GTP binding"/>
    <property type="evidence" value="ECO:0007669"/>
    <property type="project" value="UniProtKB-KW"/>
</dbReference>
<dbReference type="SMART" id="SM00175">
    <property type="entry name" value="RAB"/>
    <property type="match status" value="1"/>
</dbReference>
<dbReference type="PROSITE" id="PS51421">
    <property type="entry name" value="RAS"/>
    <property type="match status" value="1"/>
</dbReference>
<dbReference type="AlphaFoldDB" id="A0A9Q9C2F0"/>
<evidence type="ECO:0000256" key="4">
    <source>
        <dbReference type="ARBA" id="ARBA00023136"/>
    </source>
</evidence>
<evidence type="ECO:0000313" key="5">
    <source>
        <dbReference type="EMBL" id="UTX42836.1"/>
    </source>
</evidence>
<dbReference type="FunFam" id="3.40.50.300:FF:000586">
    <property type="entry name" value="Rab family GTPase"/>
    <property type="match status" value="1"/>
</dbReference>
<evidence type="ECO:0000256" key="1">
    <source>
        <dbReference type="ARBA" id="ARBA00004308"/>
    </source>
</evidence>
<sequence>MDSECKYLFKIILIGNSGVGKTCLMKRYTDETYSFTQSSTIGVDFKIKSLEAEGEKVKLQIWDTAGQERFRAIISNYYRGAHGIIIVFDMGSKESFDNLGDWLGEVRKNTNENVEMIILGNKVDDKEKIVVTEEEVEKFLNENGIEKSSFYMTSAKDNICVNDSFEYLTRRLIDKHKKIGFGSGKESFKLNIGDSSRKSCCM</sequence>
<dbReference type="Pfam" id="PF00071">
    <property type="entry name" value="Ras"/>
    <property type="match status" value="1"/>
</dbReference>
<dbReference type="Proteomes" id="UP001059546">
    <property type="component" value="Chromosome III"/>
</dbReference>
<dbReference type="GO" id="GO:0012505">
    <property type="term" value="C:endomembrane system"/>
    <property type="evidence" value="ECO:0007669"/>
    <property type="project" value="UniProtKB-SubCell"/>
</dbReference>
<protein>
    <submittedName>
        <fullName evidence="5 6">Ras-related protein</fullName>
    </submittedName>
</protein>
<keyword evidence="3" id="KW-0342">GTP-binding</keyword>
<evidence type="ECO:0000313" key="7">
    <source>
        <dbReference type="Proteomes" id="UP001059546"/>
    </source>
</evidence>
<dbReference type="Proteomes" id="UP001217963">
    <property type="component" value="Chromosome III"/>
</dbReference>
<dbReference type="InterPro" id="IPR005225">
    <property type="entry name" value="Small_GTP-bd"/>
</dbReference>
<reference evidence="6 8" key="2">
    <citation type="submission" date="2023-02" db="EMBL/GenBank/DDBJ databases">
        <title>Encephalitozoon hellem ATCC 50451 complete genome.</title>
        <authorList>
            <person name="Mascarenhas dos Santos A.C."/>
            <person name="Julian A.T."/>
            <person name="Pombert J.-F."/>
        </authorList>
    </citation>
    <scope>NUCLEOTIDE SEQUENCE [LARGE SCALE GENOMIC DNA]</scope>
    <source>
        <strain evidence="6 8">ATCC 50451</strain>
    </source>
</reference>
<comment type="subcellular location">
    <subcellularLocation>
        <location evidence="1">Endomembrane system</location>
    </subcellularLocation>
</comment>
<dbReference type="InterPro" id="IPR050227">
    <property type="entry name" value="Rab"/>
</dbReference>
<dbReference type="NCBIfam" id="TIGR00231">
    <property type="entry name" value="small_GTP"/>
    <property type="match status" value="1"/>
</dbReference>
<evidence type="ECO:0000256" key="2">
    <source>
        <dbReference type="ARBA" id="ARBA00022741"/>
    </source>
</evidence>
<dbReference type="Gene3D" id="3.40.50.300">
    <property type="entry name" value="P-loop containing nucleotide triphosphate hydrolases"/>
    <property type="match status" value="1"/>
</dbReference>
<dbReference type="CDD" id="cd00154">
    <property type="entry name" value="Rab"/>
    <property type="match status" value="1"/>
</dbReference>
<keyword evidence="4" id="KW-0472">Membrane</keyword>
<evidence type="ECO:0000256" key="3">
    <source>
        <dbReference type="ARBA" id="ARBA00023134"/>
    </source>
</evidence>
<dbReference type="PRINTS" id="PR00449">
    <property type="entry name" value="RASTRNSFRMNG"/>
</dbReference>
<dbReference type="GO" id="GO:0003924">
    <property type="term" value="F:GTPase activity"/>
    <property type="evidence" value="ECO:0007669"/>
    <property type="project" value="InterPro"/>
</dbReference>
<reference evidence="5" key="1">
    <citation type="submission" date="2021-05" db="EMBL/GenBank/DDBJ databases">
        <title>Encephalitozoon hellem ATCC 50604 Complete Genome.</title>
        <authorList>
            <person name="Mascarenhas dos Santos A.C."/>
            <person name="Julian A.T."/>
            <person name="Pombert J.-F."/>
        </authorList>
    </citation>
    <scope>NUCLEOTIDE SEQUENCE</scope>
    <source>
        <strain evidence="5">ATCC 50604</strain>
    </source>
</reference>
<keyword evidence="8" id="KW-1185">Reference proteome</keyword>